<dbReference type="EMBL" id="BAABJV010000006">
    <property type="protein sequence ID" value="GAA4779212.1"/>
    <property type="molecule type" value="Genomic_DNA"/>
</dbReference>
<feature type="compositionally biased region" description="Basic and acidic residues" evidence="1">
    <location>
        <begin position="491"/>
        <end position="500"/>
    </location>
</feature>
<feature type="transmembrane region" description="Helical" evidence="2">
    <location>
        <begin position="103"/>
        <end position="127"/>
    </location>
</feature>
<feature type="compositionally biased region" description="Pro residues" evidence="1">
    <location>
        <begin position="452"/>
        <end position="488"/>
    </location>
</feature>
<dbReference type="NCBIfam" id="NF038391">
    <property type="entry name" value="streptophobe"/>
    <property type="match status" value="1"/>
</dbReference>
<dbReference type="Proteomes" id="UP001501147">
    <property type="component" value="Unassembled WGS sequence"/>
</dbReference>
<proteinExistence type="predicted"/>
<keyword evidence="4" id="KW-1185">Reference proteome</keyword>
<keyword evidence="2" id="KW-0472">Membrane</keyword>
<feature type="transmembrane region" description="Helical" evidence="2">
    <location>
        <begin position="320"/>
        <end position="343"/>
    </location>
</feature>
<sequence length="500" mass="48303">MAATAWAGLALLGAGALAPLSRLVPALVSLAVGGSLTLEPPAGAGAPADAQGLAGLLGGGGGLGLATSGEVAATPLTLSFLGTAVLAVGFFRPLRGRARPTPAMLWARCAGALAVTGAALAVCAHLARGTARLPGSLRDRMGGGAGADLLARFGGRGGDGLAPGLSSVGFSADAAATVLLGVLGAAAVLAVGCLAARRTALPRPLALSRLRRRWNPVLSALAGTAAAVCCAVPAAALLAGALAPTGRERAAEAAGAVLLAGPQVIAVLLTAGTGTSWEARVQRLQPEGGGLLGLLAAGGPGGGAGGDRVVDLGHLAPAGIPLWVIGLLLALLLLSAAGYLAAARTPARTAREDADLLLGPHTDIALRTGAVAGAAALVLPLLARGGLRIGVEFMGREVGGLRAALDASPGPSALTAFAVAALASYGGSRLHGHRAGRRGRRTGRPGTAPEPATAPEPVPAPEPAPGTPPAPATAPPPAPAPTPAPAPPGLRSDEDGRVVS</sequence>
<gene>
    <name evidence="3" type="ORF">GCM10023329_30430</name>
</gene>
<feature type="region of interest" description="Disordered" evidence="1">
    <location>
        <begin position="429"/>
        <end position="500"/>
    </location>
</feature>
<reference evidence="4" key="1">
    <citation type="journal article" date="2019" name="Int. J. Syst. Evol. Microbiol.">
        <title>The Global Catalogue of Microorganisms (GCM) 10K type strain sequencing project: providing services to taxonomists for standard genome sequencing and annotation.</title>
        <authorList>
            <consortium name="The Broad Institute Genomics Platform"/>
            <consortium name="The Broad Institute Genome Sequencing Center for Infectious Disease"/>
            <person name="Wu L."/>
            <person name="Ma J."/>
        </authorList>
    </citation>
    <scope>NUCLEOTIDE SEQUENCE [LARGE SCALE GENOMIC DNA]</scope>
    <source>
        <strain evidence="4">JCM 18324</strain>
    </source>
</reference>
<dbReference type="InterPro" id="IPR047724">
    <property type="entry name" value="Streptophobe"/>
</dbReference>
<feature type="transmembrane region" description="Helical" evidence="2">
    <location>
        <begin position="174"/>
        <end position="196"/>
    </location>
</feature>
<evidence type="ECO:0000313" key="3">
    <source>
        <dbReference type="EMBL" id="GAA4779212.1"/>
    </source>
</evidence>
<feature type="compositionally biased region" description="Basic residues" evidence="1">
    <location>
        <begin position="430"/>
        <end position="443"/>
    </location>
</feature>
<protein>
    <recommendedName>
        <fullName evidence="5">Integral membrane protein</fullName>
    </recommendedName>
</protein>
<comment type="caution">
    <text evidence="3">The sequence shown here is derived from an EMBL/GenBank/DDBJ whole genome shotgun (WGS) entry which is preliminary data.</text>
</comment>
<keyword evidence="2" id="KW-1133">Transmembrane helix</keyword>
<name>A0ABP9ACT1_9ACTN</name>
<feature type="transmembrane region" description="Helical" evidence="2">
    <location>
        <begin position="217"/>
        <end position="239"/>
    </location>
</feature>
<keyword evidence="2" id="KW-0812">Transmembrane</keyword>
<evidence type="ECO:0000313" key="4">
    <source>
        <dbReference type="Proteomes" id="UP001501147"/>
    </source>
</evidence>
<feature type="transmembrane region" description="Helical" evidence="2">
    <location>
        <begin position="72"/>
        <end position="91"/>
    </location>
</feature>
<organism evidence="3 4">
    <name type="scientific">Streptomyces sanyensis</name>
    <dbReference type="NCBI Taxonomy" id="568869"/>
    <lineage>
        <taxon>Bacteria</taxon>
        <taxon>Bacillati</taxon>
        <taxon>Actinomycetota</taxon>
        <taxon>Actinomycetes</taxon>
        <taxon>Kitasatosporales</taxon>
        <taxon>Streptomycetaceae</taxon>
        <taxon>Streptomyces</taxon>
    </lineage>
</organism>
<evidence type="ECO:0000256" key="2">
    <source>
        <dbReference type="SAM" id="Phobius"/>
    </source>
</evidence>
<evidence type="ECO:0000256" key="1">
    <source>
        <dbReference type="SAM" id="MobiDB-lite"/>
    </source>
</evidence>
<accession>A0ABP9ACT1</accession>
<evidence type="ECO:0008006" key="5">
    <source>
        <dbReference type="Google" id="ProtNLM"/>
    </source>
</evidence>